<feature type="signal peptide" evidence="1">
    <location>
        <begin position="1"/>
        <end position="18"/>
    </location>
</feature>
<organism evidence="2">
    <name type="scientific">Magnetococcus massalia (strain MO-1)</name>
    <dbReference type="NCBI Taxonomy" id="451514"/>
    <lineage>
        <taxon>Bacteria</taxon>
        <taxon>Pseudomonadati</taxon>
        <taxon>Pseudomonadota</taxon>
        <taxon>Magnetococcia</taxon>
        <taxon>Magnetococcales</taxon>
        <taxon>Magnetococcaceae</taxon>
        <taxon>Magnetococcus</taxon>
    </lineage>
</organism>
<protein>
    <submittedName>
        <fullName evidence="2">Uncharacterized protein</fullName>
    </submittedName>
</protein>
<dbReference type="EMBL" id="LO017727">
    <property type="protein sequence ID" value="CRH05130.1"/>
    <property type="molecule type" value="Genomic_DNA"/>
</dbReference>
<accession>A0A1S7LDU9</accession>
<evidence type="ECO:0000313" key="2">
    <source>
        <dbReference type="EMBL" id="CRH05130.1"/>
    </source>
</evidence>
<proteinExistence type="predicted"/>
<evidence type="ECO:0000256" key="1">
    <source>
        <dbReference type="SAM" id="SignalP"/>
    </source>
</evidence>
<gene>
    <name evidence="2" type="ORF">MAGMO_0931</name>
</gene>
<dbReference type="AlphaFoldDB" id="A0A1S7LDU9"/>
<keyword evidence="1" id="KW-0732">Signal</keyword>
<reference evidence="2" key="1">
    <citation type="submission" date="2015-04" db="EMBL/GenBank/DDBJ databases">
        <authorList>
            <person name="Syromyatnikov M.Y."/>
            <person name="Popov V.N."/>
        </authorList>
    </citation>
    <scope>NUCLEOTIDE SEQUENCE</scope>
    <source>
        <strain evidence="2">MO-1</strain>
    </source>
</reference>
<feature type="chain" id="PRO_5012119663" evidence="1">
    <location>
        <begin position="19"/>
        <end position="136"/>
    </location>
</feature>
<name>A0A1S7LDU9_MAGMO</name>
<sequence>MRRLTLFALMMFALTLSAAEGVAATGFSGWSPWRPLSPGGEGQHIMLQISCVETSRSGHFLTYFNFKRQSSAPKQAFANIRMQIKGYPQDVGISLDRAQWISHVLPMDVCQEGFIYRAEVEFDSQKNWRKVAFNAS</sequence>